<accession>A0A4R8PX90</accession>
<proteinExistence type="predicted"/>
<name>A0A4R8PX90_9PEZI</name>
<keyword evidence="3" id="KW-1185">Reference proteome</keyword>
<keyword evidence="1" id="KW-1133">Transmembrane helix</keyword>
<gene>
    <name evidence="2" type="ORF">C8035_v005330</name>
</gene>
<dbReference type="EMBL" id="QAPG01002466">
    <property type="protein sequence ID" value="TDZ27584.1"/>
    <property type="molecule type" value="Genomic_DNA"/>
</dbReference>
<protein>
    <submittedName>
        <fullName evidence="2">Uncharacterized protein</fullName>
    </submittedName>
</protein>
<dbReference type="Proteomes" id="UP000295083">
    <property type="component" value="Unassembled WGS sequence"/>
</dbReference>
<reference evidence="2 3" key="1">
    <citation type="submission" date="2018-11" db="EMBL/GenBank/DDBJ databases">
        <title>Genome sequence and assembly of Colletotrichum spinosum.</title>
        <authorList>
            <person name="Gan P."/>
            <person name="Shirasu K."/>
        </authorList>
    </citation>
    <scope>NUCLEOTIDE SEQUENCE [LARGE SCALE GENOMIC DNA]</scope>
    <source>
        <strain evidence="2 3">CBS 515.97</strain>
    </source>
</reference>
<keyword evidence="1" id="KW-0472">Membrane</keyword>
<evidence type="ECO:0000313" key="3">
    <source>
        <dbReference type="Proteomes" id="UP000295083"/>
    </source>
</evidence>
<sequence length="51" mass="6146">MNIDFIKIINNYKNYNYFYKNLKELVLYIGDFTTLPSFFKITLAIFNLSIL</sequence>
<evidence type="ECO:0000313" key="2">
    <source>
        <dbReference type="EMBL" id="TDZ27584.1"/>
    </source>
</evidence>
<comment type="caution">
    <text evidence="2">The sequence shown here is derived from an EMBL/GenBank/DDBJ whole genome shotgun (WGS) entry which is preliminary data.</text>
</comment>
<dbReference type="AlphaFoldDB" id="A0A4R8PX90"/>
<evidence type="ECO:0000256" key="1">
    <source>
        <dbReference type="SAM" id="Phobius"/>
    </source>
</evidence>
<keyword evidence="1" id="KW-0812">Transmembrane</keyword>
<feature type="transmembrane region" description="Helical" evidence="1">
    <location>
        <begin position="25"/>
        <end position="48"/>
    </location>
</feature>
<organism evidence="2 3">
    <name type="scientific">Colletotrichum spinosum</name>
    <dbReference type="NCBI Taxonomy" id="1347390"/>
    <lineage>
        <taxon>Eukaryota</taxon>
        <taxon>Fungi</taxon>
        <taxon>Dikarya</taxon>
        <taxon>Ascomycota</taxon>
        <taxon>Pezizomycotina</taxon>
        <taxon>Sordariomycetes</taxon>
        <taxon>Hypocreomycetidae</taxon>
        <taxon>Glomerellales</taxon>
        <taxon>Glomerellaceae</taxon>
        <taxon>Colletotrichum</taxon>
        <taxon>Colletotrichum orbiculare species complex</taxon>
    </lineage>
</organism>